<name>A0AAQ4FI78_AMBAM</name>
<reference evidence="1 2" key="1">
    <citation type="journal article" date="2023" name="Arcadia Sci">
        <title>De novo assembly of a long-read Amblyomma americanum tick genome.</title>
        <authorList>
            <person name="Chou S."/>
            <person name="Poskanzer K.E."/>
            <person name="Rollins M."/>
            <person name="Thuy-Boun P.S."/>
        </authorList>
    </citation>
    <scope>NUCLEOTIDE SEQUENCE [LARGE SCALE GENOMIC DNA]</scope>
    <source>
        <strain evidence="1">F_SG_1</strain>
        <tissue evidence="1">Salivary glands</tissue>
    </source>
</reference>
<gene>
    <name evidence="1" type="ORF">V5799_023816</name>
</gene>
<sequence length="236" mass="25900">MSRRMKRNALIHSRINKLLGLFTLVIGLQVPVSVARGSRVRRQEGFFCSGNKFATGLLRTIISANVEVIRRAEPILLGDADHLGLLRLKNGRAYNVHTVQPFGLIDSDCTSQELWIRAVIPLALDAPEFHFDWELPGGLAGGLFVLSYEKVAANVTIEVPKQVLRGKERSRIVGYRTVASQGLAFGKEGATGGISGLLATLFTALNTVSPNVVADLLDILIRRLLQRYIQTVSLPF</sequence>
<dbReference type="EMBL" id="JARKHS020002766">
    <property type="protein sequence ID" value="KAK8786411.1"/>
    <property type="molecule type" value="Genomic_DNA"/>
</dbReference>
<evidence type="ECO:0000313" key="1">
    <source>
        <dbReference type="EMBL" id="KAK8786411.1"/>
    </source>
</evidence>
<evidence type="ECO:0000313" key="2">
    <source>
        <dbReference type="Proteomes" id="UP001321473"/>
    </source>
</evidence>
<organism evidence="1 2">
    <name type="scientific">Amblyomma americanum</name>
    <name type="common">Lone star tick</name>
    <dbReference type="NCBI Taxonomy" id="6943"/>
    <lineage>
        <taxon>Eukaryota</taxon>
        <taxon>Metazoa</taxon>
        <taxon>Ecdysozoa</taxon>
        <taxon>Arthropoda</taxon>
        <taxon>Chelicerata</taxon>
        <taxon>Arachnida</taxon>
        <taxon>Acari</taxon>
        <taxon>Parasitiformes</taxon>
        <taxon>Ixodida</taxon>
        <taxon>Ixodoidea</taxon>
        <taxon>Ixodidae</taxon>
        <taxon>Amblyomminae</taxon>
        <taxon>Amblyomma</taxon>
    </lineage>
</organism>
<accession>A0AAQ4FI78</accession>
<dbReference type="AlphaFoldDB" id="A0AAQ4FI78"/>
<proteinExistence type="predicted"/>
<keyword evidence="2" id="KW-1185">Reference proteome</keyword>
<protein>
    <submittedName>
        <fullName evidence="1">Uncharacterized protein</fullName>
    </submittedName>
</protein>
<dbReference type="Proteomes" id="UP001321473">
    <property type="component" value="Unassembled WGS sequence"/>
</dbReference>
<comment type="caution">
    <text evidence="1">The sequence shown here is derived from an EMBL/GenBank/DDBJ whole genome shotgun (WGS) entry which is preliminary data.</text>
</comment>